<evidence type="ECO:0000313" key="2">
    <source>
        <dbReference type="Proteomes" id="UP000014200"/>
    </source>
</evidence>
<proteinExistence type="predicted"/>
<dbReference type="HOGENOM" id="CLU_2366984_0_0_10"/>
<evidence type="ECO:0008006" key="3">
    <source>
        <dbReference type="Google" id="ProtNLM"/>
    </source>
</evidence>
<reference evidence="1 2" key="1">
    <citation type="submission" date="2013-04" db="EMBL/GenBank/DDBJ databases">
        <title>The Genome Sequence of Bacteroides massiliensis dnLKV3.</title>
        <authorList>
            <consortium name="The Broad Institute Genomics Platform"/>
            <consortium name="The Broad Institute Genome Sequencing Center for Infectious Disease"/>
            <person name="Earl A."/>
            <person name="Xavier R."/>
            <person name="Kuhn K."/>
            <person name="Stappenbeck T."/>
            <person name="Walker B."/>
            <person name="Young S."/>
            <person name="Zeng Q."/>
            <person name="Gargeya S."/>
            <person name="Fitzgerald M."/>
            <person name="Haas B."/>
            <person name="Abouelleil A."/>
            <person name="Allen A.W."/>
            <person name="Alvarado L."/>
            <person name="Arachchi H.M."/>
            <person name="Berlin A.M."/>
            <person name="Chapman S.B."/>
            <person name="Gainer-Dewar J."/>
            <person name="Goldberg J."/>
            <person name="Griggs A."/>
            <person name="Gujja S."/>
            <person name="Hansen M."/>
            <person name="Howarth C."/>
            <person name="Imamovic A."/>
            <person name="Ireland A."/>
            <person name="Larimer J."/>
            <person name="McCowan C."/>
            <person name="Murphy C."/>
            <person name="Pearson M."/>
            <person name="Poon T.W."/>
            <person name="Priest M."/>
            <person name="Roberts A."/>
            <person name="Saif S."/>
            <person name="Shea T."/>
            <person name="Sisk P."/>
            <person name="Sykes S."/>
            <person name="Wortman J."/>
            <person name="Nusbaum C."/>
            <person name="Birren B."/>
        </authorList>
    </citation>
    <scope>NUCLEOTIDE SEQUENCE [LARGE SCALE GENOMIC DNA]</scope>
    <source>
        <strain evidence="2">dnLKV3</strain>
    </source>
</reference>
<dbReference type="RefSeq" id="WP_016275054.1">
    <property type="nucleotide sequence ID" value="NZ_CAKOCL010000067.1"/>
</dbReference>
<protein>
    <recommendedName>
        <fullName evidence="3">DUF3221 domain-containing protein</fullName>
    </recommendedName>
</protein>
<organism evidence="1 2">
    <name type="scientific">Phocaeicola sartorii</name>
    <dbReference type="NCBI Taxonomy" id="671267"/>
    <lineage>
        <taxon>Bacteria</taxon>
        <taxon>Pseudomonadati</taxon>
        <taxon>Bacteroidota</taxon>
        <taxon>Bacteroidia</taxon>
        <taxon>Bacteroidales</taxon>
        <taxon>Bacteroidaceae</taxon>
        <taxon>Phocaeicola</taxon>
    </lineage>
</organism>
<evidence type="ECO:0000313" key="1">
    <source>
        <dbReference type="EMBL" id="EOS15240.1"/>
    </source>
</evidence>
<gene>
    <name evidence="1" type="ORF">C802_00574</name>
</gene>
<dbReference type="AlphaFoldDB" id="R9ICL1"/>
<comment type="caution">
    <text evidence="1">The sequence shown here is derived from an EMBL/GenBank/DDBJ whole genome shotgun (WGS) entry which is preliminary data.</text>
</comment>
<keyword evidence="2" id="KW-1185">Reference proteome</keyword>
<name>R9ICL1_9BACT</name>
<sequence length="95" mass="10497">MKLILMLASLAIYSCSSGSKKGEPLKEFNGYVKEVTTQVLKVEDNRGHTITFDNREVTYVGGTLMVNDSVCVSYRGKLDNGTPSIIAELIPRKKK</sequence>
<dbReference type="EMBL" id="ASSP01000005">
    <property type="protein sequence ID" value="EOS15240.1"/>
    <property type="molecule type" value="Genomic_DNA"/>
</dbReference>
<dbReference type="Proteomes" id="UP000014200">
    <property type="component" value="Unassembled WGS sequence"/>
</dbReference>
<dbReference type="PROSITE" id="PS51257">
    <property type="entry name" value="PROKAR_LIPOPROTEIN"/>
    <property type="match status" value="1"/>
</dbReference>
<accession>R9ICL1</accession>
<dbReference type="PATRIC" id="fig|1235788.3.peg.571"/>